<protein>
    <submittedName>
        <fullName evidence="2">Uncharacterized protein</fullName>
    </submittedName>
</protein>
<feature type="region of interest" description="Disordered" evidence="1">
    <location>
        <begin position="52"/>
        <end position="87"/>
    </location>
</feature>
<reference evidence="2" key="1">
    <citation type="journal article" date="2021" name="Sci. Adv.">
        <title>The American lobster genome reveals insights on longevity, neural, and immune adaptations.</title>
        <authorList>
            <person name="Polinski J.M."/>
            <person name="Zimin A.V."/>
            <person name="Clark K.F."/>
            <person name="Kohn A.B."/>
            <person name="Sadowski N."/>
            <person name="Timp W."/>
            <person name="Ptitsyn A."/>
            <person name="Khanna P."/>
            <person name="Romanova D.Y."/>
            <person name="Williams P."/>
            <person name="Greenwood S.J."/>
            <person name="Moroz L.L."/>
            <person name="Walt D.R."/>
            <person name="Bodnar A.G."/>
        </authorList>
    </citation>
    <scope>NUCLEOTIDE SEQUENCE</scope>
    <source>
        <strain evidence="2">GMGI-L3</strain>
    </source>
</reference>
<dbReference type="Proteomes" id="UP000747542">
    <property type="component" value="Unassembled WGS sequence"/>
</dbReference>
<accession>A0A8J5J9M8</accession>
<comment type="caution">
    <text evidence="2">The sequence shown here is derived from an EMBL/GenBank/DDBJ whole genome shotgun (WGS) entry which is preliminary data.</text>
</comment>
<evidence type="ECO:0000313" key="2">
    <source>
        <dbReference type="EMBL" id="KAG7153539.1"/>
    </source>
</evidence>
<feature type="non-terminal residue" evidence="2">
    <location>
        <position position="1"/>
    </location>
</feature>
<evidence type="ECO:0000313" key="3">
    <source>
        <dbReference type="Proteomes" id="UP000747542"/>
    </source>
</evidence>
<organism evidence="2 3">
    <name type="scientific">Homarus americanus</name>
    <name type="common">American lobster</name>
    <dbReference type="NCBI Taxonomy" id="6706"/>
    <lineage>
        <taxon>Eukaryota</taxon>
        <taxon>Metazoa</taxon>
        <taxon>Ecdysozoa</taxon>
        <taxon>Arthropoda</taxon>
        <taxon>Crustacea</taxon>
        <taxon>Multicrustacea</taxon>
        <taxon>Malacostraca</taxon>
        <taxon>Eumalacostraca</taxon>
        <taxon>Eucarida</taxon>
        <taxon>Decapoda</taxon>
        <taxon>Pleocyemata</taxon>
        <taxon>Astacidea</taxon>
        <taxon>Nephropoidea</taxon>
        <taxon>Nephropidae</taxon>
        <taxon>Homarus</taxon>
    </lineage>
</organism>
<keyword evidence="3" id="KW-1185">Reference proteome</keyword>
<proteinExistence type="predicted"/>
<name>A0A8J5J9M8_HOMAM</name>
<dbReference type="EMBL" id="JAHLQT010046698">
    <property type="protein sequence ID" value="KAG7153539.1"/>
    <property type="molecule type" value="Genomic_DNA"/>
</dbReference>
<feature type="region of interest" description="Disordered" evidence="1">
    <location>
        <begin position="1"/>
        <end position="39"/>
    </location>
</feature>
<feature type="compositionally biased region" description="Basic and acidic residues" evidence="1">
    <location>
        <begin position="60"/>
        <end position="70"/>
    </location>
</feature>
<evidence type="ECO:0000256" key="1">
    <source>
        <dbReference type="SAM" id="MobiDB-lite"/>
    </source>
</evidence>
<dbReference type="AlphaFoldDB" id="A0A8J5J9M8"/>
<gene>
    <name evidence="2" type="ORF">Hamer_G031162</name>
</gene>
<sequence>MLEEDEEQQPTQEDDVKPGEPTTRQLTKPGDDDGTTDDDLEVLGDLLVEELPQDFEGFDAEVRGGSREEAETSSPALEPINHFTDSI</sequence>